<feature type="compositionally biased region" description="Polar residues" evidence="1">
    <location>
        <begin position="34"/>
        <end position="52"/>
    </location>
</feature>
<dbReference type="EMBL" id="FPCG01000011">
    <property type="protein sequence ID" value="SFV24560.1"/>
    <property type="molecule type" value="Genomic_DNA"/>
</dbReference>
<dbReference type="STRING" id="574650.SAMN04487966_11195"/>
<dbReference type="Proteomes" id="UP000198881">
    <property type="component" value="Unassembled WGS sequence"/>
</dbReference>
<organism evidence="2 3">
    <name type="scientific">Micrococcus terreus</name>
    <dbReference type="NCBI Taxonomy" id="574650"/>
    <lineage>
        <taxon>Bacteria</taxon>
        <taxon>Bacillati</taxon>
        <taxon>Actinomycetota</taxon>
        <taxon>Actinomycetes</taxon>
        <taxon>Micrococcales</taxon>
        <taxon>Micrococcaceae</taxon>
        <taxon>Micrococcus</taxon>
    </lineage>
</organism>
<proteinExistence type="predicted"/>
<protein>
    <submittedName>
        <fullName evidence="2">Uncharacterized protein</fullName>
    </submittedName>
</protein>
<dbReference type="AlphaFoldDB" id="A0A1I7MRK8"/>
<evidence type="ECO:0000313" key="2">
    <source>
        <dbReference type="EMBL" id="SFV24560.1"/>
    </source>
</evidence>
<gene>
    <name evidence="2" type="ORF">SAMN04487966_11195</name>
</gene>
<reference evidence="2 3" key="1">
    <citation type="submission" date="2016-10" db="EMBL/GenBank/DDBJ databases">
        <authorList>
            <person name="de Groot N.N."/>
        </authorList>
    </citation>
    <scope>NUCLEOTIDE SEQUENCE [LARGE SCALE GENOMIC DNA]</scope>
    <source>
        <strain evidence="2 3">CGMCC 1.7054</strain>
    </source>
</reference>
<feature type="region of interest" description="Disordered" evidence="1">
    <location>
        <begin position="31"/>
        <end position="52"/>
    </location>
</feature>
<keyword evidence="3" id="KW-1185">Reference proteome</keyword>
<evidence type="ECO:0000313" key="3">
    <source>
        <dbReference type="Proteomes" id="UP000198881"/>
    </source>
</evidence>
<accession>A0A1I7MRK8</accession>
<sequence length="52" mass="5575">MKPIIRFAALAAGVVTVLGVRAWRENEQGKQVWGSATDSLATSGTTRTDQDN</sequence>
<evidence type="ECO:0000256" key="1">
    <source>
        <dbReference type="SAM" id="MobiDB-lite"/>
    </source>
</evidence>
<name>A0A1I7MRK8_9MICC</name>
<dbReference type="RefSeq" id="WP_177227952.1">
    <property type="nucleotide sequence ID" value="NZ_FPCG01000011.1"/>
</dbReference>